<dbReference type="EMBL" id="KE123909">
    <property type="protein sequence ID" value="EPB91422.1"/>
    <property type="molecule type" value="Genomic_DNA"/>
</dbReference>
<feature type="domain" description="Arrestin C-terminal-like" evidence="2">
    <location>
        <begin position="293"/>
        <end position="431"/>
    </location>
</feature>
<dbReference type="InParanoid" id="S2JSJ1"/>
<dbReference type="Gene3D" id="2.60.40.640">
    <property type="match status" value="1"/>
</dbReference>
<dbReference type="InterPro" id="IPR011022">
    <property type="entry name" value="Arrestin_C-like"/>
</dbReference>
<dbReference type="GO" id="GO:0070086">
    <property type="term" value="P:ubiquitin-dependent endocytosis"/>
    <property type="evidence" value="ECO:0007669"/>
    <property type="project" value="TreeGrafter"/>
</dbReference>
<reference evidence="4" key="1">
    <citation type="submission" date="2013-05" db="EMBL/GenBank/DDBJ databases">
        <title>The Genome sequence of Mucor circinelloides f. circinelloides 1006PhL.</title>
        <authorList>
            <consortium name="The Broad Institute Genomics Platform"/>
            <person name="Cuomo C."/>
            <person name="Earl A."/>
            <person name="Findley K."/>
            <person name="Lee S.C."/>
            <person name="Walker B."/>
            <person name="Young S."/>
            <person name="Zeng Q."/>
            <person name="Gargeya S."/>
            <person name="Fitzgerald M."/>
            <person name="Haas B."/>
            <person name="Abouelleil A."/>
            <person name="Allen A.W."/>
            <person name="Alvarado L."/>
            <person name="Arachchi H.M."/>
            <person name="Berlin A.M."/>
            <person name="Chapman S.B."/>
            <person name="Gainer-Dewar J."/>
            <person name="Goldberg J."/>
            <person name="Griggs A."/>
            <person name="Gujja S."/>
            <person name="Hansen M."/>
            <person name="Howarth C."/>
            <person name="Imamovic A."/>
            <person name="Ireland A."/>
            <person name="Larimer J."/>
            <person name="McCowan C."/>
            <person name="Murphy C."/>
            <person name="Pearson M."/>
            <person name="Poon T.W."/>
            <person name="Priest M."/>
            <person name="Roberts A."/>
            <person name="Saif S."/>
            <person name="Shea T."/>
            <person name="Sisk P."/>
            <person name="Sykes S."/>
            <person name="Wortman J."/>
            <person name="Nusbaum C."/>
            <person name="Birren B."/>
        </authorList>
    </citation>
    <scope>NUCLEOTIDE SEQUENCE [LARGE SCALE GENOMIC DNA]</scope>
    <source>
        <strain evidence="4">1006PhL</strain>
    </source>
</reference>
<dbReference type="GO" id="GO:0005829">
    <property type="term" value="C:cytosol"/>
    <property type="evidence" value="ECO:0007669"/>
    <property type="project" value="TreeGrafter"/>
</dbReference>
<name>S2JSJ1_MUCC1</name>
<evidence type="ECO:0000259" key="2">
    <source>
        <dbReference type="Pfam" id="PF02752"/>
    </source>
</evidence>
<dbReference type="Pfam" id="PF02752">
    <property type="entry name" value="Arrestin_C"/>
    <property type="match status" value="1"/>
</dbReference>
<dbReference type="Proteomes" id="UP000014254">
    <property type="component" value="Unassembled WGS sequence"/>
</dbReference>
<evidence type="ECO:0000313" key="3">
    <source>
        <dbReference type="EMBL" id="EPB91422.1"/>
    </source>
</evidence>
<evidence type="ECO:0000313" key="4">
    <source>
        <dbReference type="Proteomes" id="UP000014254"/>
    </source>
</evidence>
<sequence>MSNNTSSILNLTIMPDADTIHTFSDDGSTLPNESYTISGTVEINLLRPIQIRQLYVQFKGTVECVISTSDFFQPHETKASENSDEIPMNKWNTLEASELGFVDRLARKAMGHANASLTIAQERLVVLNEPQVLGVGKTIWPFSLKINNVHKLPPSVLLPHHTIQYCLSARIKLNSLSERFKVSYWNARMNIHGSSLSGSKRKLSTSSDETTSNSIATTASSSSAASTITSATTDDASSISSSSVISNSTKSKRHMLGANHIVQLCRHSYPSLYSLYSIPRIRYRGSRQDHLSYEIGMSKFTCLQKKALSFTCRFNKICDDAIIESLEYYLEQVESYPIRAGDWNTIAKQFPESMVPRQRKFSRSKYDMSNYIDGQELELSLSVDLPHIAPQIHTDILQISHKLRLILKFQDNTKERNMSLSFPLTVGTVPHVRSSMDRGDHRVMPEDIDAVHVRQELDQWLLGPSDQHYDEFNKLPSYRDVLREGYPPSPFIEDNY</sequence>
<accession>S2JSJ1</accession>
<keyword evidence="4" id="KW-1185">Reference proteome</keyword>
<dbReference type="STRING" id="1220926.S2JSJ1"/>
<dbReference type="GO" id="GO:0005886">
    <property type="term" value="C:plasma membrane"/>
    <property type="evidence" value="ECO:0007669"/>
    <property type="project" value="TreeGrafter"/>
</dbReference>
<dbReference type="InterPro" id="IPR050357">
    <property type="entry name" value="Arrestin_domain-protein"/>
</dbReference>
<dbReference type="PANTHER" id="PTHR11188:SF17">
    <property type="entry name" value="FI21816P1"/>
    <property type="match status" value="1"/>
</dbReference>
<dbReference type="VEuPathDB" id="FungiDB:HMPREF1544_01744"/>
<dbReference type="AlphaFoldDB" id="S2JSJ1"/>
<gene>
    <name evidence="3" type="ORF">HMPREF1544_01744</name>
</gene>
<organism evidence="3 4">
    <name type="scientific">Mucor circinelloides f. circinelloides (strain 1006PhL)</name>
    <name type="common">Mucormycosis agent</name>
    <name type="synonym">Calyptromyces circinelloides</name>
    <dbReference type="NCBI Taxonomy" id="1220926"/>
    <lineage>
        <taxon>Eukaryota</taxon>
        <taxon>Fungi</taxon>
        <taxon>Fungi incertae sedis</taxon>
        <taxon>Mucoromycota</taxon>
        <taxon>Mucoromycotina</taxon>
        <taxon>Mucoromycetes</taxon>
        <taxon>Mucorales</taxon>
        <taxon>Mucorineae</taxon>
        <taxon>Mucoraceae</taxon>
        <taxon>Mucor</taxon>
    </lineage>
</organism>
<dbReference type="InterPro" id="IPR014752">
    <property type="entry name" value="Arrestin-like_C"/>
</dbReference>
<dbReference type="OrthoDB" id="2277683at2759"/>
<protein>
    <recommendedName>
        <fullName evidence="2">Arrestin C-terminal-like domain-containing protein</fullName>
    </recommendedName>
</protein>
<dbReference type="GO" id="GO:0031625">
    <property type="term" value="F:ubiquitin protein ligase binding"/>
    <property type="evidence" value="ECO:0007669"/>
    <property type="project" value="TreeGrafter"/>
</dbReference>
<dbReference type="PANTHER" id="PTHR11188">
    <property type="entry name" value="ARRESTIN DOMAIN CONTAINING PROTEIN"/>
    <property type="match status" value="1"/>
</dbReference>
<proteinExistence type="predicted"/>
<dbReference type="GO" id="GO:0030674">
    <property type="term" value="F:protein-macromolecule adaptor activity"/>
    <property type="evidence" value="ECO:0007669"/>
    <property type="project" value="TreeGrafter"/>
</dbReference>
<dbReference type="OMA" id="PRIRYRG"/>
<feature type="region of interest" description="Disordered" evidence="1">
    <location>
        <begin position="196"/>
        <end position="216"/>
    </location>
</feature>
<evidence type="ECO:0000256" key="1">
    <source>
        <dbReference type="SAM" id="MobiDB-lite"/>
    </source>
</evidence>